<keyword evidence="3" id="KW-1185">Reference proteome</keyword>
<evidence type="ECO:0000313" key="2">
    <source>
        <dbReference type="EMBL" id="EHN01077.1"/>
    </source>
</evidence>
<gene>
    <name evidence="2" type="ORF">VIN7_8866</name>
</gene>
<dbReference type="Proteomes" id="UP000009009">
    <property type="component" value="Unassembled WGS sequence"/>
</dbReference>
<accession>H0GYN3</accession>
<dbReference type="AlphaFoldDB" id="H0GYN3"/>
<protein>
    <submittedName>
        <fullName evidence="2">Uncharacterized protein</fullName>
    </submittedName>
</protein>
<sequence length="114" mass="12819">MVLPCFQRLQKTPQRRKNGAIIDRTVTSHGRNGANMGSTSIKQQNNTSHQEMVRVAAGGSWKIEEYNNANENNGHAGSECGQRAGVAPHEFNGVDSDGGYHGHKYRYGHRWRWR</sequence>
<comment type="caution">
    <text evidence="2">The sequence shown here is derived from an EMBL/GenBank/DDBJ whole genome shotgun (WGS) entry which is preliminary data.</text>
</comment>
<name>H0GYN3_SACCK</name>
<evidence type="ECO:0000313" key="3">
    <source>
        <dbReference type="Proteomes" id="UP000009009"/>
    </source>
</evidence>
<reference evidence="2 3" key="1">
    <citation type="journal article" date="2012" name="FEMS Yeast Res.">
        <title>The genome sequence of the wine yeast VIN7 reveals an allotriploid hybrid genome with Saccharomyces cerevisiae and Saccharomyces kudriavzevii origins.</title>
        <authorList>
            <person name="Borneman A.R."/>
            <person name="Desany B.A."/>
            <person name="Riches D."/>
            <person name="Affourtit J.P."/>
            <person name="Forgan A.H."/>
            <person name="Pretorius I.S."/>
            <person name="Egholm M."/>
            <person name="Chambers P.J."/>
        </authorList>
    </citation>
    <scope>NUCLEOTIDE SEQUENCE [LARGE SCALE GENOMIC DNA]</scope>
    <source>
        <strain evidence="2 3">VIN7</strain>
    </source>
</reference>
<dbReference type="HOGENOM" id="CLU_2122472_0_0_1"/>
<organism evidence="2 3">
    <name type="scientific">Saccharomyces cerevisiae x Saccharomyces kudriavzevii (strain VIN7)</name>
    <name type="common">Yeast</name>
    <dbReference type="NCBI Taxonomy" id="1095631"/>
    <lineage>
        <taxon>Eukaryota</taxon>
        <taxon>Fungi</taxon>
        <taxon>Dikarya</taxon>
        <taxon>Ascomycota</taxon>
        <taxon>Saccharomycotina</taxon>
        <taxon>Saccharomycetes</taxon>
        <taxon>Saccharomycetales</taxon>
        <taxon>Saccharomycetaceae</taxon>
        <taxon>Saccharomyces</taxon>
    </lineage>
</organism>
<evidence type="ECO:0000256" key="1">
    <source>
        <dbReference type="SAM" id="MobiDB-lite"/>
    </source>
</evidence>
<proteinExistence type="predicted"/>
<dbReference type="EMBL" id="AGVY01000313">
    <property type="protein sequence ID" value="EHN01077.1"/>
    <property type="molecule type" value="Genomic_DNA"/>
</dbReference>
<feature type="region of interest" description="Disordered" evidence="1">
    <location>
        <begin position="27"/>
        <end position="48"/>
    </location>
</feature>